<dbReference type="InterPro" id="IPR006439">
    <property type="entry name" value="HAD-SF_hydro_IA"/>
</dbReference>
<evidence type="ECO:0000313" key="5">
    <source>
        <dbReference type="EMBL" id="GGD73305.1"/>
    </source>
</evidence>
<dbReference type="RefSeq" id="WP_188993096.1">
    <property type="nucleotide sequence ID" value="NZ_BMHP01000002.1"/>
</dbReference>
<dbReference type="InterPro" id="IPR051400">
    <property type="entry name" value="HAD-like_hydrolase"/>
</dbReference>
<keyword evidence="3" id="KW-0378">Hydrolase</keyword>
<keyword evidence="6" id="KW-1185">Reference proteome</keyword>
<evidence type="ECO:0000256" key="1">
    <source>
        <dbReference type="ARBA" id="ARBA00001946"/>
    </source>
</evidence>
<name>A0A917DUV7_9BACL</name>
<reference evidence="5" key="1">
    <citation type="journal article" date="2014" name="Int. J. Syst. Evol. Microbiol.">
        <title>Complete genome sequence of Corynebacterium casei LMG S-19264T (=DSM 44701T), isolated from a smear-ripened cheese.</title>
        <authorList>
            <consortium name="US DOE Joint Genome Institute (JGI-PGF)"/>
            <person name="Walter F."/>
            <person name="Albersmeier A."/>
            <person name="Kalinowski J."/>
            <person name="Ruckert C."/>
        </authorList>
    </citation>
    <scope>NUCLEOTIDE SEQUENCE</scope>
    <source>
        <strain evidence="5">CGMCC 1.15178</strain>
    </source>
</reference>
<dbReference type="GO" id="GO:0046872">
    <property type="term" value="F:metal ion binding"/>
    <property type="evidence" value="ECO:0007669"/>
    <property type="project" value="UniProtKB-KW"/>
</dbReference>
<dbReference type="InterPro" id="IPR023214">
    <property type="entry name" value="HAD_sf"/>
</dbReference>
<dbReference type="InterPro" id="IPR036412">
    <property type="entry name" value="HAD-like_sf"/>
</dbReference>
<accession>A0A917DUV7</accession>
<dbReference type="Pfam" id="PF13419">
    <property type="entry name" value="HAD_2"/>
    <property type="match status" value="1"/>
</dbReference>
<gene>
    <name evidence="5" type="ORF">GCM10010911_33970</name>
</gene>
<keyword evidence="2" id="KW-0479">Metal-binding</keyword>
<keyword evidence="4" id="KW-0460">Magnesium</keyword>
<evidence type="ECO:0000256" key="3">
    <source>
        <dbReference type="ARBA" id="ARBA00022801"/>
    </source>
</evidence>
<dbReference type="SFLD" id="SFLDG01129">
    <property type="entry name" value="C1.5:_HAD__Beta-PGM__Phosphata"/>
    <property type="match status" value="1"/>
</dbReference>
<dbReference type="GO" id="GO:0016791">
    <property type="term" value="F:phosphatase activity"/>
    <property type="evidence" value="ECO:0007669"/>
    <property type="project" value="TreeGrafter"/>
</dbReference>
<dbReference type="InterPro" id="IPR041492">
    <property type="entry name" value="HAD_2"/>
</dbReference>
<dbReference type="SFLD" id="SFLDS00003">
    <property type="entry name" value="Haloacid_Dehalogenase"/>
    <property type="match status" value="1"/>
</dbReference>
<proteinExistence type="predicted"/>
<dbReference type="NCBIfam" id="TIGR01549">
    <property type="entry name" value="HAD-SF-IA-v1"/>
    <property type="match status" value="1"/>
</dbReference>
<protein>
    <submittedName>
        <fullName evidence="5">Haloacid dehalogenase</fullName>
    </submittedName>
</protein>
<dbReference type="PANTHER" id="PTHR46470">
    <property type="entry name" value="N-ACYLNEURAMINATE-9-PHOSPHATASE"/>
    <property type="match status" value="1"/>
</dbReference>
<dbReference type="Gene3D" id="1.10.150.520">
    <property type="match status" value="1"/>
</dbReference>
<dbReference type="SUPFAM" id="SSF56784">
    <property type="entry name" value="HAD-like"/>
    <property type="match status" value="1"/>
</dbReference>
<sequence length="234" mass="26431">MSIKAVVFDLDDTLYLEKNYTLSGFKAVGHWVKEHHGVAGFYETAASLLHEGVKGVIFNRALEQHGIPAEDKLVAELVDCYRSHRPDINLLEDAGWVLDNLDKDVKLGLISDGYLVAQEQKVRALNLANSFHSIVLTDALGRNHWKPSPLPYETASRQMGVPHYQCLYVGDNVTKDFVAANRLGWTTIQVSRQHGVYAGVRAEHPYQAHYHIRDLKELAVLKALKHLFTYRQTT</sequence>
<evidence type="ECO:0000256" key="4">
    <source>
        <dbReference type="ARBA" id="ARBA00022842"/>
    </source>
</evidence>
<dbReference type="EMBL" id="BMHP01000002">
    <property type="protein sequence ID" value="GGD73305.1"/>
    <property type="molecule type" value="Genomic_DNA"/>
</dbReference>
<comment type="caution">
    <text evidence="5">The sequence shown here is derived from an EMBL/GenBank/DDBJ whole genome shotgun (WGS) entry which is preliminary data.</text>
</comment>
<reference evidence="5" key="2">
    <citation type="submission" date="2020-09" db="EMBL/GenBank/DDBJ databases">
        <authorList>
            <person name="Sun Q."/>
            <person name="Zhou Y."/>
        </authorList>
    </citation>
    <scope>NUCLEOTIDE SEQUENCE</scope>
    <source>
        <strain evidence="5">CGMCC 1.15178</strain>
    </source>
</reference>
<dbReference type="GO" id="GO:0044281">
    <property type="term" value="P:small molecule metabolic process"/>
    <property type="evidence" value="ECO:0007669"/>
    <property type="project" value="UniProtKB-ARBA"/>
</dbReference>
<organism evidence="5 6">
    <name type="scientific">Paenibacillus nasutitermitis</name>
    <dbReference type="NCBI Taxonomy" id="1652958"/>
    <lineage>
        <taxon>Bacteria</taxon>
        <taxon>Bacillati</taxon>
        <taxon>Bacillota</taxon>
        <taxon>Bacilli</taxon>
        <taxon>Bacillales</taxon>
        <taxon>Paenibacillaceae</taxon>
        <taxon>Paenibacillus</taxon>
    </lineage>
</organism>
<dbReference type="PANTHER" id="PTHR46470:SF2">
    <property type="entry name" value="GLYCERALDEHYDE 3-PHOSPHATE PHOSPHATASE"/>
    <property type="match status" value="1"/>
</dbReference>
<dbReference type="Proteomes" id="UP000612456">
    <property type="component" value="Unassembled WGS sequence"/>
</dbReference>
<dbReference type="Gene3D" id="3.40.50.1000">
    <property type="entry name" value="HAD superfamily/HAD-like"/>
    <property type="match status" value="1"/>
</dbReference>
<dbReference type="AlphaFoldDB" id="A0A917DUV7"/>
<evidence type="ECO:0000256" key="2">
    <source>
        <dbReference type="ARBA" id="ARBA00022723"/>
    </source>
</evidence>
<evidence type="ECO:0000313" key="6">
    <source>
        <dbReference type="Proteomes" id="UP000612456"/>
    </source>
</evidence>
<comment type="cofactor">
    <cofactor evidence="1">
        <name>Mg(2+)</name>
        <dbReference type="ChEBI" id="CHEBI:18420"/>
    </cofactor>
</comment>